<evidence type="ECO:0000256" key="5">
    <source>
        <dbReference type="SAM" id="Phobius"/>
    </source>
</evidence>
<accession>A0ABV8JS51</accession>
<dbReference type="RefSeq" id="WP_192460735.1">
    <property type="nucleotide sequence ID" value="NZ_JACYFJ010000001.1"/>
</dbReference>
<proteinExistence type="predicted"/>
<comment type="subcellular location">
    <subcellularLocation>
        <location evidence="1">Membrane</location>
        <topology evidence="1">Multi-pass membrane protein</topology>
    </subcellularLocation>
</comment>
<keyword evidence="4 5" id="KW-0472">Membrane</keyword>
<dbReference type="Pfam" id="PF02674">
    <property type="entry name" value="Colicin_V"/>
    <property type="match status" value="1"/>
</dbReference>
<feature type="transmembrane region" description="Helical" evidence="5">
    <location>
        <begin position="101"/>
        <end position="122"/>
    </location>
</feature>
<comment type="caution">
    <text evidence="6">The sequence shown here is derived from an EMBL/GenBank/DDBJ whole genome shotgun (WGS) entry which is preliminary data.</text>
</comment>
<reference evidence="7" key="1">
    <citation type="journal article" date="2019" name="Int. J. Syst. Evol. Microbiol.">
        <title>The Global Catalogue of Microorganisms (GCM) 10K type strain sequencing project: providing services to taxonomists for standard genome sequencing and annotation.</title>
        <authorList>
            <consortium name="The Broad Institute Genomics Platform"/>
            <consortium name="The Broad Institute Genome Sequencing Center for Infectious Disease"/>
            <person name="Wu L."/>
            <person name="Ma J."/>
        </authorList>
    </citation>
    <scope>NUCLEOTIDE SEQUENCE [LARGE SCALE GENOMIC DNA]</scope>
    <source>
        <strain evidence="7">CECT 7477</strain>
    </source>
</reference>
<evidence type="ECO:0000313" key="6">
    <source>
        <dbReference type="EMBL" id="MFC4095599.1"/>
    </source>
</evidence>
<evidence type="ECO:0000313" key="7">
    <source>
        <dbReference type="Proteomes" id="UP001595814"/>
    </source>
</evidence>
<evidence type="ECO:0000256" key="3">
    <source>
        <dbReference type="ARBA" id="ARBA00022989"/>
    </source>
</evidence>
<gene>
    <name evidence="6" type="ORF">ACFOUT_06915</name>
</gene>
<dbReference type="EMBL" id="JBHSAW010000004">
    <property type="protein sequence ID" value="MFC4095599.1"/>
    <property type="molecule type" value="Genomic_DNA"/>
</dbReference>
<dbReference type="PANTHER" id="PTHR37306:SF1">
    <property type="entry name" value="COLICIN V PRODUCTION PROTEIN"/>
    <property type="match status" value="1"/>
</dbReference>
<evidence type="ECO:0000256" key="4">
    <source>
        <dbReference type="ARBA" id="ARBA00023136"/>
    </source>
</evidence>
<organism evidence="6 7">
    <name type="scientific">Euzebyella saccharophila</name>
    <dbReference type="NCBI Taxonomy" id="679664"/>
    <lineage>
        <taxon>Bacteria</taxon>
        <taxon>Pseudomonadati</taxon>
        <taxon>Bacteroidota</taxon>
        <taxon>Flavobacteriia</taxon>
        <taxon>Flavobacteriales</taxon>
        <taxon>Flavobacteriaceae</taxon>
        <taxon>Euzebyella</taxon>
    </lineage>
</organism>
<dbReference type="Proteomes" id="UP001595814">
    <property type="component" value="Unassembled WGS sequence"/>
</dbReference>
<keyword evidence="7" id="KW-1185">Reference proteome</keyword>
<feature type="transmembrane region" description="Helical" evidence="5">
    <location>
        <begin position="24"/>
        <end position="49"/>
    </location>
</feature>
<keyword evidence="3 5" id="KW-1133">Transmembrane helix</keyword>
<dbReference type="InterPro" id="IPR003825">
    <property type="entry name" value="Colicin-V_CvpA"/>
</dbReference>
<dbReference type="PANTHER" id="PTHR37306">
    <property type="entry name" value="COLICIN V PRODUCTION PROTEIN"/>
    <property type="match status" value="1"/>
</dbReference>
<evidence type="ECO:0000256" key="1">
    <source>
        <dbReference type="ARBA" id="ARBA00004141"/>
    </source>
</evidence>
<feature type="transmembrane region" description="Helical" evidence="5">
    <location>
        <begin position="61"/>
        <end position="81"/>
    </location>
</feature>
<name>A0ABV8JS51_9FLAO</name>
<protein>
    <submittedName>
        <fullName evidence="6">CvpA family protein</fullName>
    </submittedName>
</protein>
<keyword evidence="2 5" id="KW-0812">Transmembrane</keyword>
<evidence type="ECO:0000256" key="2">
    <source>
        <dbReference type="ARBA" id="ARBA00022692"/>
    </source>
</evidence>
<sequence length="177" mass="19623">MGFLDIIFGLLLLYGLYKGFKNGLFIELASIVALVAGIFGAIHFSYYAGDYLSQNMNWDERYINIAAFVITFIVIVIAVHLAAKLLTKVASAAMLGPLNRIAGGIFGIVKVAVILGALLVFFERINESTELVEDEKVQQSVLYEPIKKIGAFVFSKVLKAKRTNEKEEERSNEEIVI</sequence>